<dbReference type="InterPro" id="IPR017853">
    <property type="entry name" value="GH"/>
</dbReference>
<dbReference type="SUPFAM" id="SSF51011">
    <property type="entry name" value="Glycosyl hydrolase domain"/>
    <property type="match status" value="1"/>
</dbReference>
<evidence type="ECO:0000313" key="2">
    <source>
        <dbReference type="EMBL" id="MBL0765572.1"/>
    </source>
</evidence>
<feature type="domain" description="Glycosyl hydrolase family 13 catalytic" evidence="1">
    <location>
        <begin position="31"/>
        <end position="360"/>
    </location>
</feature>
<dbReference type="RefSeq" id="WP_201920465.1">
    <property type="nucleotide sequence ID" value="NZ_JAERQG010000002.1"/>
</dbReference>
<dbReference type="PANTHER" id="PTHR47786">
    <property type="entry name" value="ALPHA-1,4-GLUCAN:MALTOSE-1-PHOSPHATE MALTOSYLTRANSFERASE"/>
    <property type="match status" value="1"/>
</dbReference>
<accession>A0A937DEU9</accession>
<dbReference type="AlphaFoldDB" id="A0A937DEU9"/>
<dbReference type="EMBL" id="JAERQG010000002">
    <property type="protein sequence ID" value="MBL0765572.1"/>
    <property type="molecule type" value="Genomic_DNA"/>
</dbReference>
<dbReference type="PANTHER" id="PTHR47786:SF2">
    <property type="entry name" value="GLYCOSYL HYDROLASE FAMILY 13 CATALYTIC DOMAIN-CONTAINING PROTEIN"/>
    <property type="match status" value="1"/>
</dbReference>
<dbReference type="PROSITE" id="PS51257">
    <property type="entry name" value="PROKAR_LIPOPROTEIN"/>
    <property type="match status" value="1"/>
</dbReference>
<dbReference type="InterPro" id="IPR006047">
    <property type="entry name" value="GH13_cat_dom"/>
</dbReference>
<sequence length="453" mass="52614">MKKLLFVALVSLFIACEQKDHAKEQTQQSDETFPEKAKDMTIYEVNIRQYTAEGTIKAFIPHIKRLNEMGVEMLWIMPIQPIGEKERKGSLGSYYSIKDYTAVNPEFGNLADFKELVNTAHEHNMVVLLDWVANHTAFDHHWTTEHPDYYTKDSLGNMIPPVQDWSDVADLNYENDSLRTDMKEAMNFWLTEADIDGFRCDVAGMVPAYFWENTIKELREVKNIFMLAEDDTPEIHDAGFDMSYGWEFLHLTHAIAKGEKNANDLEAYLNKEDSLYDPEDIKMYFTTNHDENSWSGTVFERLDSAYNAISLLTFTLDGMPLVYSGQEAGLNKSLAFFDKDTIAWDKLPYQDWFNKLISLKKENPELWNANYGGDFNRISTSNAENIFAFSRKKGNDELVIIINLSNDFQRFIMDEAYQKTFKDLLTNFDVSFDSNEFSMEPWSYYVLQQTDNM</sequence>
<proteinExistence type="predicted"/>
<dbReference type="SMART" id="SM00642">
    <property type="entry name" value="Aamy"/>
    <property type="match status" value="1"/>
</dbReference>
<keyword evidence="3" id="KW-1185">Reference proteome</keyword>
<dbReference type="Pfam" id="PF00128">
    <property type="entry name" value="Alpha-amylase"/>
    <property type="match status" value="2"/>
</dbReference>
<dbReference type="Gene3D" id="2.60.40.1180">
    <property type="entry name" value="Golgi alpha-mannosidase II"/>
    <property type="match status" value="1"/>
</dbReference>
<dbReference type="CDD" id="cd11313">
    <property type="entry name" value="AmyAc_arch_bac_AmyA"/>
    <property type="match status" value="1"/>
</dbReference>
<dbReference type="GO" id="GO:0005975">
    <property type="term" value="P:carbohydrate metabolic process"/>
    <property type="evidence" value="ECO:0007669"/>
    <property type="project" value="InterPro"/>
</dbReference>
<reference evidence="2" key="1">
    <citation type="submission" date="2021-01" db="EMBL/GenBank/DDBJ databases">
        <title>Marivirga sp. nov., isolated from intertidal surface sediments.</title>
        <authorList>
            <person name="Zhang M."/>
        </authorList>
    </citation>
    <scope>NUCLEOTIDE SEQUENCE</scope>
    <source>
        <strain evidence="2">SM1354</strain>
    </source>
</reference>
<name>A0A937DEU9_9BACT</name>
<evidence type="ECO:0000313" key="3">
    <source>
        <dbReference type="Proteomes" id="UP000642920"/>
    </source>
</evidence>
<dbReference type="InterPro" id="IPR013780">
    <property type="entry name" value="Glyco_hydro_b"/>
</dbReference>
<evidence type="ECO:0000259" key="1">
    <source>
        <dbReference type="SMART" id="SM00642"/>
    </source>
</evidence>
<protein>
    <submittedName>
        <fullName evidence="2">Alpha-amylase</fullName>
    </submittedName>
</protein>
<organism evidence="2 3">
    <name type="scientific">Marivirga atlantica</name>
    <dbReference type="NCBI Taxonomy" id="1548457"/>
    <lineage>
        <taxon>Bacteria</taxon>
        <taxon>Pseudomonadati</taxon>
        <taxon>Bacteroidota</taxon>
        <taxon>Cytophagia</taxon>
        <taxon>Cytophagales</taxon>
        <taxon>Marivirgaceae</taxon>
        <taxon>Marivirga</taxon>
    </lineage>
</organism>
<comment type="caution">
    <text evidence="2">The sequence shown here is derived from an EMBL/GenBank/DDBJ whole genome shotgun (WGS) entry which is preliminary data.</text>
</comment>
<gene>
    <name evidence="2" type="ORF">JKP34_09935</name>
</gene>
<dbReference type="SUPFAM" id="SSF51445">
    <property type="entry name" value="(Trans)glycosidases"/>
    <property type="match status" value="1"/>
</dbReference>
<dbReference type="Proteomes" id="UP000642920">
    <property type="component" value="Unassembled WGS sequence"/>
</dbReference>
<dbReference type="Gene3D" id="3.20.20.80">
    <property type="entry name" value="Glycosidases"/>
    <property type="match status" value="1"/>
</dbReference>